<dbReference type="EMBL" id="GGEC01078745">
    <property type="protein sequence ID" value="MBX59229.1"/>
    <property type="molecule type" value="Transcribed_RNA"/>
</dbReference>
<evidence type="ECO:0000313" key="1">
    <source>
        <dbReference type="EMBL" id="MBX59229.1"/>
    </source>
</evidence>
<proteinExistence type="predicted"/>
<dbReference type="AlphaFoldDB" id="A0A2P2PX43"/>
<protein>
    <submittedName>
        <fullName evidence="1">Uncharacterized protein</fullName>
    </submittedName>
</protein>
<reference evidence="1" key="1">
    <citation type="submission" date="2018-02" db="EMBL/GenBank/DDBJ databases">
        <title>Rhizophora mucronata_Transcriptome.</title>
        <authorList>
            <person name="Meera S.P."/>
            <person name="Sreeshan A."/>
            <person name="Augustine A."/>
        </authorList>
    </citation>
    <scope>NUCLEOTIDE SEQUENCE</scope>
    <source>
        <tissue evidence="1">Leaf</tissue>
    </source>
</reference>
<organism evidence="1">
    <name type="scientific">Rhizophora mucronata</name>
    <name type="common">Asiatic mangrove</name>
    <dbReference type="NCBI Taxonomy" id="61149"/>
    <lineage>
        <taxon>Eukaryota</taxon>
        <taxon>Viridiplantae</taxon>
        <taxon>Streptophyta</taxon>
        <taxon>Embryophyta</taxon>
        <taxon>Tracheophyta</taxon>
        <taxon>Spermatophyta</taxon>
        <taxon>Magnoliopsida</taxon>
        <taxon>eudicotyledons</taxon>
        <taxon>Gunneridae</taxon>
        <taxon>Pentapetalae</taxon>
        <taxon>rosids</taxon>
        <taxon>fabids</taxon>
        <taxon>Malpighiales</taxon>
        <taxon>Rhizophoraceae</taxon>
        <taxon>Rhizophora</taxon>
    </lineage>
</organism>
<name>A0A2P2PX43_RHIMU</name>
<accession>A0A2P2PX43</accession>
<sequence>MMVCIVRKSMFQKLWSYIICKIHAALDANVCWAIFRAV</sequence>